<gene>
    <name evidence="1" type="ORF">CC86DRAFT_365494</name>
</gene>
<name>A0A6A7AKI3_9PLEO</name>
<dbReference type="Proteomes" id="UP000799424">
    <property type="component" value="Unassembled WGS sequence"/>
</dbReference>
<accession>A0A6A7AKI3</accession>
<organism evidence="1 2">
    <name type="scientific">Ophiobolus disseminans</name>
    <dbReference type="NCBI Taxonomy" id="1469910"/>
    <lineage>
        <taxon>Eukaryota</taxon>
        <taxon>Fungi</taxon>
        <taxon>Dikarya</taxon>
        <taxon>Ascomycota</taxon>
        <taxon>Pezizomycotina</taxon>
        <taxon>Dothideomycetes</taxon>
        <taxon>Pleosporomycetidae</taxon>
        <taxon>Pleosporales</taxon>
        <taxon>Pleosporineae</taxon>
        <taxon>Phaeosphaeriaceae</taxon>
        <taxon>Ophiobolus</taxon>
    </lineage>
</organism>
<evidence type="ECO:0000313" key="2">
    <source>
        <dbReference type="Proteomes" id="UP000799424"/>
    </source>
</evidence>
<sequence>MSSPWVDFALFTGFFTTASYGNSIVVQTDPRWKPLRCTNYFNPGTSVRYAYGEV</sequence>
<dbReference type="EMBL" id="MU006216">
    <property type="protein sequence ID" value="KAF2833663.1"/>
    <property type="molecule type" value="Genomic_DNA"/>
</dbReference>
<reference evidence="1" key="1">
    <citation type="journal article" date="2020" name="Stud. Mycol.">
        <title>101 Dothideomycetes genomes: a test case for predicting lifestyles and emergence of pathogens.</title>
        <authorList>
            <person name="Haridas S."/>
            <person name="Albert R."/>
            <person name="Binder M."/>
            <person name="Bloem J."/>
            <person name="Labutti K."/>
            <person name="Salamov A."/>
            <person name="Andreopoulos B."/>
            <person name="Baker S."/>
            <person name="Barry K."/>
            <person name="Bills G."/>
            <person name="Bluhm B."/>
            <person name="Cannon C."/>
            <person name="Castanera R."/>
            <person name="Culley D."/>
            <person name="Daum C."/>
            <person name="Ezra D."/>
            <person name="Gonzalez J."/>
            <person name="Henrissat B."/>
            <person name="Kuo A."/>
            <person name="Liang C."/>
            <person name="Lipzen A."/>
            <person name="Lutzoni F."/>
            <person name="Magnuson J."/>
            <person name="Mondo S."/>
            <person name="Nolan M."/>
            <person name="Ohm R."/>
            <person name="Pangilinan J."/>
            <person name="Park H.-J."/>
            <person name="Ramirez L."/>
            <person name="Alfaro M."/>
            <person name="Sun H."/>
            <person name="Tritt A."/>
            <person name="Yoshinaga Y."/>
            <person name="Zwiers L.-H."/>
            <person name="Turgeon B."/>
            <person name="Goodwin S."/>
            <person name="Spatafora J."/>
            <person name="Crous P."/>
            <person name="Grigoriev I."/>
        </authorList>
    </citation>
    <scope>NUCLEOTIDE SEQUENCE</scope>
    <source>
        <strain evidence="1">CBS 113818</strain>
    </source>
</reference>
<proteinExistence type="predicted"/>
<protein>
    <submittedName>
        <fullName evidence="1">Uncharacterized protein</fullName>
    </submittedName>
</protein>
<dbReference type="AlphaFoldDB" id="A0A6A7AKI3"/>
<evidence type="ECO:0000313" key="1">
    <source>
        <dbReference type="EMBL" id="KAF2833663.1"/>
    </source>
</evidence>
<keyword evidence="2" id="KW-1185">Reference proteome</keyword>